<evidence type="ECO:0000256" key="21">
    <source>
        <dbReference type="ARBA" id="ARBA00030343"/>
    </source>
</evidence>
<keyword evidence="16" id="KW-0496">Mitochondrion</keyword>
<dbReference type="EMBL" id="JTDY01000648">
    <property type="protein sequence ID" value="KOB76340.1"/>
    <property type="molecule type" value="Genomic_DNA"/>
</dbReference>
<evidence type="ECO:0000256" key="2">
    <source>
        <dbReference type="ARBA" id="ARBA00004637"/>
    </source>
</evidence>
<dbReference type="InterPro" id="IPR050479">
    <property type="entry name" value="CYP11_CYP27_families"/>
</dbReference>
<evidence type="ECO:0000256" key="9">
    <source>
        <dbReference type="ARBA" id="ARBA00022723"/>
    </source>
</evidence>
<comment type="similarity">
    <text evidence="4">Belongs to the cytochrome P450 family.</text>
</comment>
<dbReference type="InterPro" id="IPR028055">
    <property type="entry name" value="YidC/Oxa/ALB_C"/>
</dbReference>
<dbReference type="Pfam" id="PF00067">
    <property type="entry name" value="p450"/>
    <property type="match status" value="2"/>
</dbReference>
<dbReference type="GO" id="GO:0006700">
    <property type="term" value="P:C21-steroid hormone biosynthetic process"/>
    <property type="evidence" value="ECO:0007669"/>
    <property type="project" value="TreeGrafter"/>
</dbReference>
<dbReference type="AlphaFoldDB" id="A0A0L7LLN4"/>
<dbReference type="GO" id="GO:0071375">
    <property type="term" value="P:cellular response to peptide hormone stimulus"/>
    <property type="evidence" value="ECO:0007669"/>
    <property type="project" value="TreeGrafter"/>
</dbReference>
<evidence type="ECO:0000256" key="16">
    <source>
        <dbReference type="ARBA" id="ARBA00023128"/>
    </source>
</evidence>
<keyword evidence="7" id="KW-0153">Cholesterol metabolism</keyword>
<dbReference type="STRING" id="104452.A0A0L7LLN4"/>
<comment type="pathway">
    <text evidence="3">Lipid metabolism; C21-steroid hormone metabolism.</text>
</comment>
<evidence type="ECO:0000256" key="15">
    <source>
        <dbReference type="ARBA" id="ARBA00023098"/>
    </source>
</evidence>
<feature type="domain" description="Membrane insertase YidC/Oxa/ALB C-terminal" evidence="27">
    <location>
        <begin position="459"/>
        <end position="674"/>
    </location>
</feature>
<dbReference type="GO" id="GO:0008203">
    <property type="term" value="P:cholesterol metabolic process"/>
    <property type="evidence" value="ECO:0007669"/>
    <property type="project" value="UniProtKB-KW"/>
</dbReference>
<dbReference type="Pfam" id="PF02096">
    <property type="entry name" value="60KD_IMP"/>
    <property type="match status" value="1"/>
</dbReference>
<dbReference type="GO" id="GO:0034650">
    <property type="term" value="P:cortisol metabolic process"/>
    <property type="evidence" value="ECO:0007669"/>
    <property type="project" value="TreeGrafter"/>
</dbReference>
<dbReference type="GO" id="GO:0008386">
    <property type="term" value="F:cholesterol monooxygenase (side-chain-cleaving) activity"/>
    <property type="evidence" value="ECO:0007669"/>
    <property type="project" value="UniProtKB-EC"/>
</dbReference>
<feature type="binding site" description="axial binding residue" evidence="25">
    <location>
        <position position="759"/>
    </location>
    <ligand>
        <name>heme</name>
        <dbReference type="ChEBI" id="CHEBI:30413"/>
    </ligand>
    <ligandPart>
        <name>Fe</name>
        <dbReference type="ChEBI" id="CHEBI:18248"/>
    </ligandPart>
</feature>
<evidence type="ECO:0000313" key="29">
    <source>
        <dbReference type="Proteomes" id="UP000037510"/>
    </source>
</evidence>
<comment type="caution">
    <text evidence="28">The sequence shown here is derived from an EMBL/GenBank/DDBJ whole genome shotgun (WGS) entry which is preliminary data.</text>
</comment>
<evidence type="ECO:0000256" key="1">
    <source>
        <dbReference type="ARBA" id="ARBA00001971"/>
    </source>
</evidence>
<evidence type="ECO:0000256" key="22">
    <source>
        <dbReference type="ARBA" id="ARBA00032666"/>
    </source>
</evidence>
<keyword evidence="13 25" id="KW-0408">Iron</keyword>
<evidence type="ECO:0000256" key="26">
    <source>
        <dbReference type="RuleBase" id="RU003945"/>
    </source>
</evidence>
<evidence type="ECO:0000256" key="19">
    <source>
        <dbReference type="ARBA" id="ARBA00023221"/>
    </source>
</evidence>
<reference evidence="28 29" key="1">
    <citation type="journal article" date="2015" name="Genome Biol. Evol.">
        <title>The genome of winter moth (Operophtera brumata) provides a genomic perspective on sexual dimorphism and phenology.</title>
        <authorList>
            <person name="Derks M.F."/>
            <person name="Smit S."/>
            <person name="Salis L."/>
            <person name="Schijlen E."/>
            <person name="Bossers A."/>
            <person name="Mateman C."/>
            <person name="Pijl A.S."/>
            <person name="de Ridder D."/>
            <person name="Groenen M.A."/>
            <person name="Visser M.E."/>
            <person name="Megens H.J."/>
        </authorList>
    </citation>
    <scope>NUCLEOTIDE SEQUENCE [LARGE SCALE GENOMIC DNA]</scope>
    <source>
        <strain evidence="28">WM2013NL</strain>
        <tissue evidence="28">Head and thorax</tissue>
    </source>
</reference>
<dbReference type="EC" id="1.14.15.6" evidence="5"/>
<evidence type="ECO:0000256" key="8">
    <source>
        <dbReference type="ARBA" id="ARBA00022617"/>
    </source>
</evidence>
<evidence type="ECO:0000256" key="12">
    <source>
        <dbReference type="ARBA" id="ARBA00023002"/>
    </source>
</evidence>
<evidence type="ECO:0000256" key="3">
    <source>
        <dbReference type="ARBA" id="ARBA00005108"/>
    </source>
</evidence>
<keyword evidence="14" id="KW-0503">Monooxygenase</keyword>
<evidence type="ECO:0000256" key="13">
    <source>
        <dbReference type="ARBA" id="ARBA00023004"/>
    </source>
</evidence>
<keyword evidence="12" id="KW-0560">Oxidoreductase</keyword>
<evidence type="ECO:0000256" key="14">
    <source>
        <dbReference type="ARBA" id="ARBA00023033"/>
    </source>
</evidence>
<evidence type="ECO:0000256" key="4">
    <source>
        <dbReference type="ARBA" id="ARBA00010617"/>
    </source>
</evidence>
<keyword evidence="15" id="KW-0443">Lipid metabolism</keyword>
<evidence type="ECO:0000256" key="18">
    <source>
        <dbReference type="ARBA" id="ARBA00023166"/>
    </source>
</evidence>
<evidence type="ECO:0000256" key="7">
    <source>
        <dbReference type="ARBA" id="ARBA00022548"/>
    </source>
</evidence>
<keyword evidence="11" id="KW-0809">Transit peptide</keyword>
<sequence>MFLFNNCGSRYKIANMNRLTRIIPQGKPSIQKRNTMTSIQGNEALLSIADMPHPTSLPIIGTKLHLLVAGSGIRLHEYIDRRHKKLGPIFYEKLGGNTKFVFISDPVVMKSLFLNHDGKYPTHLLPDPWVLYEKLYGCKRGLFFMNGEEWLTNRRVMNKHLLRDDVDKLIKSPVEESVAKFIKSWKKGAENEYFVPNLESEFYRFSTEVIISILLGNNPEEKSTRHSNMIMEMFSESVKRIFQTTTKLYGLPIEWYQRLNLKEWRDFKDSVDMSLSLDKRQENKGLIKRLCEDNLSDEMITRIIADFVIAAGDTTAYTSLWIIYLLANQAKLMEEIQSKDQDFIKHVVREAMRLYPVAPFLTRILPKQSVLGQYKLEGGVRIKYRSFSALCVTKPEIFGCLGTSRNKTVTPIINNKRNLSVESFVKWQEGIYTGISNSYPVHVIQDGLLYFHDTSGLPWWGTVVTSTIVIRSLMTLPLAVYSNSVLAKVENISLELKDLVNELKRETAIARKSFKLTDKQTAVLYRRSLKKQWVKLIERDNCHPFKASLVVWFQIPIWICMSFALRNLVYMSSGDPASLVTFMELSAGGIGWIPNLTEPDRSWILPVAFGLTNLSIIEIQRMSKLREPSKMYNVFTNIFRTFSIVMIPVAASVPSCMCLYWLTSSSVGLAHNLILLSPSLRRKFGIPEAPSELEHPYSHIKEEISMIASIYTSGRDKQNFSQADQFLPYRWDRSDPRRTGLMNHVPSASLPFALGARSCIGKKIAMLQMTELVYQIVNNFELKCLNTTEVKPITSQVLVPNGEIKVAVSLRGTEKKEQF</sequence>
<dbReference type="Gene3D" id="1.10.630.10">
    <property type="entry name" value="Cytochrome P450"/>
    <property type="match status" value="2"/>
</dbReference>
<keyword evidence="17" id="KW-0472">Membrane</keyword>
<evidence type="ECO:0000256" key="10">
    <source>
        <dbReference type="ARBA" id="ARBA00022792"/>
    </source>
</evidence>
<proteinExistence type="inferred from homology"/>
<comment type="subcellular location">
    <subcellularLocation>
        <location evidence="26">Membrane</location>
        <topology evidence="26">Multi-pass membrane protein</topology>
    </subcellularLocation>
    <subcellularLocation>
        <location evidence="2">Mitochondrion inner membrane</location>
        <topology evidence="2">Peripheral membrane protein</topology>
    </subcellularLocation>
</comment>
<evidence type="ECO:0000256" key="5">
    <source>
        <dbReference type="ARBA" id="ARBA00012764"/>
    </source>
</evidence>
<keyword evidence="26" id="KW-0812">Transmembrane</keyword>
<accession>A0A0L7LLN4</accession>
<keyword evidence="29" id="KW-1185">Reference proteome</keyword>
<evidence type="ECO:0000256" key="11">
    <source>
        <dbReference type="ARBA" id="ARBA00022946"/>
    </source>
</evidence>
<dbReference type="GO" id="GO:0006704">
    <property type="term" value="P:glucocorticoid biosynthetic process"/>
    <property type="evidence" value="ECO:0007669"/>
    <property type="project" value="TreeGrafter"/>
</dbReference>
<dbReference type="PANTHER" id="PTHR24279:SF3">
    <property type="entry name" value="CHOLESTEROL SIDE-CHAIN CLEAVAGE ENZYME, MITOCHONDRIAL"/>
    <property type="match status" value="1"/>
</dbReference>
<evidence type="ECO:0000256" key="25">
    <source>
        <dbReference type="PIRSR" id="PIRSR602401-1"/>
    </source>
</evidence>
<dbReference type="InterPro" id="IPR001128">
    <property type="entry name" value="Cyt_P450"/>
</dbReference>
<organism evidence="28 29">
    <name type="scientific">Operophtera brumata</name>
    <name type="common">Winter moth</name>
    <name type="synonym">Phalaena brumata</name>
    <dbReference type="NCBI Taxonomy" id="104452"/>
    <lineage>
        <taxon>Eukaryota</taxon>
        <taxon>Metazoa</taxon>
        <taxon>Ecdysozoa</taxon>
        <taxon>Arthropoda</taxon>
        <taxon>Hexapoda</taxon>
        <taxon>Insecta</taxon>
        <taxon>Pterygota</taxon>
        <taxon>Neoptera</taxon>
        <taxon>Endopterygota</taxon>
        <taxon>Lepidoptera</taxon>
        <taxon>Glossata</taxon>
        <taxon>Ditrysia</taxon>
        <taxon>Geometroidea</taxon>
        <taxon>Geometridae</taxon>
        <taxon>Larentiinae</taxon>
        <taxon>Operophtera</taxon>
    </lineage>
</organism>
<gene>
    <name evidence="28" type="ORF">OBRU01_05956</name>
</gene>
<dbReference type="SUPFAM" id="SSF48264">
    <property type="entry name" value="Cytochrome P450"/>
    <property type="match status" value="2"/>
</dbReference>
<dbReference type="PRINTS" id="PR00463">
    <property type="entry name" value="EP450I"/>
</dbReference>
<dbReference type="InterPro" id="IPR036396">
    <property type="entry name" value="Cyt_P450_sf"/>
</dbReference>
<dbReference type="PRINTS" id="PR00385">
    <property type="entry name" value="P450"/>
</dbReference>
<evidence type="ECO:0000256" key="23">
    <source>
        <dbReference type="ARBA" id="ARBA00033274"/>
    </source>
</evidence>
<evidence type="ECO:0000256" key="6">
    <source>
        <dbReference type="ARBA" id="ARBA00019844"/>
    </source>
</evidence>
<evidence type="ECO:0000259" key="27">
    <source>
        <dbReference type="Pfam" id="PF02096"/>
    </source>
</evidence>
<dbReference type="CDD" id="cd20069">
    <property type="entry name" value="5TM_Oxa1-like"/>
    <property type="match status" value="1"/>
</dbReference>
<dbReference type="GO" id="GO:0005743">
    <property type="term" value="C:mitochondrial inner membrane"/>
    <property type="evidence" value="ECO:0007669"/>
    <property type="project" value="UniProtKB-SubCell"/>
</dbReference>
<dbReference type="InterPro" id="IPR002401">
    <property type="entry name" value="Cyt_P450_E_grp-I"/>
</dbReference>
<dbReference type="PANTHER" id="PTHR24279">
    <property type="entry name" value="CYTOCHROME P450"/>
    <property type="match status" value="1"/>
</dbReference>
<evidence type="ECO:0000256" key="24">
    <source>
        <dbReference type="ARBA" id="ARBA00033394"/>
    </source>
</evidence>
<dbReference type="Proteomes" id="UP000037510">
    <property type="component" value="Unassembled WGS sequence"/>
</dbReference>
<dbReference type="GO" id="GO:0020037">
    <property type="term" value="F:heme binding"/>
    <property type="evidence" value="ECO:0007669"/>
    <property type="project" value="InterPro"/>
</dbReference>
<evidence type="ECO:0000313" key="28">
    <source>
        <dbReference type="EMBL" id="KOB76340.1"/>
    </source>
</evidence>
<keyword evidence="9 25" id="KW-0479">Metal-binding</keyword>
<keyword evidence="8 25" id="KW-0349">Heme</keyword>
<keyword evidence="18" id="KW-1207">Sterol metabolism</keyword>
<keyword evidence="10" id="KW-0999">Mitochondrion inner membrane</keyword>
<evidence type="ECO:0000256" key="20">
    <source>
        <dbReference type="ARBA" id="ARBA00023250"/>
    </source>
</evidence>
<dbReference type="GO" id="GO:0005506">
    <property type="term" value="F:iron ion binding"/>
    <property type="evidence" value="ECO:0007669"/>
    <property type="project" value="InterPro"/>
</dbReference>
<keyword evidence="20" id="KW-0755">Steroidogenesis</keyword>
<protein>
    <recommendedName>
        <fullName evidence="6">Cholesterol side-chain cleavage enzyme, mitochondrial</fullName>
        <ecNumber evidence="5">1.14.15.6</ecNumber>
    </recommendedName>
    <alternativeName>
        <fullName evidence="21">CYPXIA1</fullName>
    </alternativeName>
    <alternativeName>
        <fullName evidence="23">Cholesterol desmolase</fullName>
    </alternativeName>
    <alternativeName>
        <fullName evidence="22">Cytochrome P450 11A1</fullName>
    </alternativeName>
    <alternativeName>
        <fullName evidence="24">Cytochrome P450(scc)</fullName>
    </alternativeName>
</protein>
<keyword evidence="19" id="KW-0753">Steroid metabolism</keyword>
<evidence type="ECO:0000256" key="17">
    <source>
        <dbReference type="ARBA" id="ARBA00023136"/>
    </source>
</evidence>
<comment type="cofactor">
    <cofactor evidence="1 25">
        <name>heme</name>
        <dbReference type="ChEBI" id="CHEBI:30413"/>
    </cofactor>
</comment>
<name>A0A0L7LLN4_OPEBR</name>
<comment type="similarity">
    <text evidence="26">Belongs to the OXA1/ALB3/YidC family.</text>
</comment>